<gene>
    <name evidence="1" type="ORF">SEA_SULLEY_81</name>
</gene>
<accession>A0A2D2W447</accession>
<protein>
    <submittedName>
        <fullName evidence="1">Uncharacterized protein</fullName>
    </submittedName>
</protein>
<evidence type="ECO:0000313" key="2">
    <source>
        <dbReference type="Proteomes" id="UP000240651"/>
    </source>
</evidence>
<evidence type="ECO:0000313" key="1">
    <source>
        <dbReference type="EMBL" id="ATS92829.1"/>
    </source>
</evidence>
<organism evidence="1 2">
    <name type="scientific">Mycobacterium phage Sulley</name>
    <dbReference type="NCBI Taxonomy" id="2041550"/>
    <lineage>
        <taxon>Viruses</taxon>
        <taxon>Duplodnaviria</taxon>
        <taxon>Heunggongvirae</taxon>
        <taxon>Uroviricota</taxon>
        <taxon>Caudoviricetes</taxon>
        <taxon>Weiservirinae</taxon>
        <taxon>Anayavirus</taxon>
        <taxon>Anayavirus angelica</taxon>
    </lineage>
</organism>
<reference evidence="2" key="1">
    <citation type="submission" date="2017-09" db="EMBL/GenBank/DDBJ databases">
        <authorList>
            <person name="Ehlers B."/>
            <person name="Leendertz F.H."/>
        </authorList>
    </citation>
    <scope>NUCLEOTIDE SEQUENCE [LARGE SCALE GENOMIC DNA]</scope>
</reference>
<dbReference type="Proteomes" id="UP000240651">
    <property type="component" value="Segment"/>
</dbReference>
<proteinExistence type="predicted"/>
<dbReference type="EMBL" id="MF919532">
    <property type="protein sequence ID" value="ATS92829.1"/>
    <property type="molecule type" value="Genomic_DNA"/>
</dbReference>
<name>A0A2D2W447_9CAUD</name>
<sequence length="70" mass="7628">MRLCTVCARPSLTDCRCGGELTPGDKLALIEAWMHPGLWSALDGRRNAILRILNGESVTPPDWAVTNPLP</sequence>